<proteinExistence type="inferred from homology"/>
<dbReference type="EMBL" id="BBMS01000025">
    <property type="protein sequence ID" value="GAL27137.1"/>
    <property type="molecule type" value="Genomic_DNA"/>
</dbReference>
<dbReference type="PROSITE" id="PS01075">
    <property type="entry name" value="ACETATE_KINASE_1"/>
    <property type="match status" value="1"/>
</dbReference>
<gene>
    <name evidence="6" type="ORF">JCM19239_1151</name>
</gene>
<reference evidence="7" key="1">
    <citation type="submission" date="2014-09" db="EMBL/GenBank/DDBJ databases">
        <title>Vibrio variabilis JCM 19239. (C206) whole genome shotgun sequence.</title>
        <authorList>
            <person name="Sawabe T."/>
            <person name="Meirelles P."/>
            <person name="Nakanishi M."/>
            <person name="Sayaka M."/>
            <person name="Hattori M."/>
            <person name="Ohkuma M."/>
        </authorList>
    </citation>
    <scope>NUCLEOTIDE SEQUENCE [LARGE SCALE GENOMIC DNA]</scope>
    <source>
        <strain evidence="7">JCM 19239</strain>
    </source>
</reference>
<keyword evidence="5" id="KW-0067">ATP-binding</keyword>
<name>A0ABQ0JED5_9VIBR</name>
<evidence type="ECO:0000256" key="5">
    <source>
        <dbReference type="ARBA" id="ARBA00022840"/>
    </source>
</evidence>
<evidence type="ECO:0000313" key="7">
    <source>
        <dbReference type="Proteomes" id="UP000029223"/>
    </source>
</evidence>
<dbReference type="InterPro" id="IPR023865">
    <property type="entry name" value="Aliphatic_acid_kinase_CS"/>
</dbReference>
<organism evidence="6 7">
    <name type="scientific">Vibrio variabilis</name>
    <dbReference type="NCBI Taxonomy" id="990271"/>
    <lineage>
        <taxon>Bacteria</taxon>
        <taxon>Pseudomonadati</taxon>
        <taxon>Pseudomonadota</taxon>
        <taxon>Gammaproteobacteria</taxon>
        <taxon>Vibrionales</taxon>
        <taxon>Vibrionaceae</taxon>
        <taxon>Vibrio</taxon>
    </lineage>
</organism>
<dbReference type="Proteomes" id="UP000029223">
    <property type="component" value="Unassembled WGS sequence"/>
</dbReference>
<accession>A0ABQ0JED5</accession>
<keyword evidence="3" id="KW-0547">Nucleotide-binding</keyword>
<dbReference type="Pfam" id="PF00871">
    <property type="entry name" value="Acetate_kinase"/>
    <property type="match status" value="1"/>
</dbReference>
<dbReference type="Gene3D" id="3.30.420.40">
    <property type="match status" value="1"/>
</dbReference>
<keyword evidence="2 6" id="KW-0808">Transferase</keyword>
<keyword evidence="4 6" id="KW-0418">Kinase</keyword>
<dbReference type="GO" id="GO:0008776">
    <property type="term" value="F:acetate kinase activity"/>
    <property type="evidence" value="ECO:0007669"/>
    <property type="project" value="UniProtKB-EC"/>
</dbReference>
<evidence type="ECO:0000256" key="3">
    <source>
        <dbReference type="ARBA" id="ARBA00022741"/>
    </source>
</evidence>
<dbReference type="SUPFAM" id="SSF53067">
    <property type="entry name" value="Actin-like ATPase domain"/>
    <property type="match status" value="1"/>
</dbReference>
<evidence type="ECO:0000313" key="6">
    <source>
        <dbReference type="EMBL" id="GAL27137.1"/>
    </source>
</evidence>
<dbReference type="InterPro" id="IPR000890">
    <property type="entry name" value="Aliphatic_acid_kin_short-chain"/>
</dbReference>
<comment type="similarity">
    <text evidence="1">Belongs to the acetokinase family.</text>
</comment>
<dbReference type="EC" id="2.7.2.1" evidence="6"/>
<dbReference type="InterPro" id="IPR043129">
    <property type="entry name" value="ATPase_NBD"/>
</dbReference>
<evidence type="ECO:0000256" key="4">
    <source>
        <dbReference type="ARBA" id="ARBA00022777"/>
    </source>
</evidence>
<evidence type="ECO:0000256" key="2">
    <source>
        <dbReference type="ARBA" id="ARBA00022679"/>
    </source>
</evidence>
<keyword evidence="7" id="KW-1185">Reference proteome</keyword>
<protein>
    <submittedName>
        <fullName evidence="6">Acetate kinase</fullName>
        <ecNumber evidence="6">2.7.2.1</ecNumber>
    </submittedName>
</protein>
<evidence type="ECO:0000256" key="1">
    <source>
        <dbReference type="ARBA" id="ARBA00008748"/>
    </source>
</evidence>
<sequence length="50" mass="5408">MSNSFVLVINSGSSSLKFAVIDSQNGEAVLSGLGECFGLPESRMSWKIQW</sequence>
<comment type="caution">
    <text evidence="6">The sequence shown here is derived from an EMBL/GenBank/DDBJ whole genome shotgun (WGS) entry which is preliminary data.</text>
</comment>